<gene>
    <name evidence="12" type="ORF">QQZ08_002070</name>
</gene>
<evidence type="ECO:0000256" key="10">
    <source>
        <dbReference type="SAM" id="SignalP"/>
    </source>
</evidence>
<keyword evidence="4" id="KW-0964">Secreted</keyword>
<dbReference type="InterPro" id="IPR008427">
    <property type="entry name" value="Extracellular_membr_CFEM_dom"/>
</dbReference>
<feature type="domain" description="CFEM" evidence="11">
    <location>
        <begin position="30"/>
        <end position="89"/>
    </location>
</feature>
<keyword evidence="13" id="KW-1185">Reference proteome</keyword>
<evidence type="ECO:0000259" key="11">
    <source>
        <dbReference type="Pfam" id="PF05730"/>
    </source>
</evidence>
<feature type="transmembrane region" description="Helical" evidence="9">
    <location>
        <begin position="99"/>
        <end position="117"/>
    </location>
</feature>
<accession>A0ABR1IE69</accession>
<evidence type="ECO:0000256" key="3">
    <source>
        <dbReference type="ARBA" id="ARBA00010031"/>
    </source>
</evidence>
<sequence length="146" mass="15745">MKWDVPLLFALVPGWCAAVENRTSALLSSLSTYPRSCLSDAIPNSVCDSSNATCICTEEKLLLEAALCIFEGCSVGDYLTSINGTNAYCGAPIRDKTQLFINVTIVLGVISALFVLLRISSKVFLTKSDFGHLGKNPSWCQIMASK</sequence>
<evidence type="ECO:0000313" key="13">
    <source>
        <dbReference type="Proteomes" id="UP001498421"/>
    </source>
</evidence>
<feature type="chain" id="PRO_5045870691" description="CFEM domain-containing protein" evidence="10">
    <location>
        <begin position="19"/>
        <end position="146"/>
    </location>
</feature>
<evidence type="ECO:0000256" key="1">
    <source>
        <dbReference type="ARBA" id="ARBA00004589"/>
    </source>
</evidence>
<evidence type="ECO:0000256" key="6">
    <source>
        <dbReference type="ARBA" id="ARBA00022729"/>
    </source>
</evidence>
<keyword evidence="7" id="KW-1015">Disulfide bond</keyword>
<reference evidence="12 13" key="1">
    <citation type="journal article" date="2025" name="Microbiol. Resour. Announc.">
        <title>Draft genome sequences for Neonectria magnoliae and Neonectria punicea, canker pathogens of Liriodendron tulipifera and Acer saccharum in West Virginia.</title>
        <authorList>
            <person name="Petronek H.M."/>
            <person name="Kasson M.T."/>
            <person name="Metheny A.M."/>
            <person name="Stauder C.M."/>
            <person name="Lovett B."/>
            <person name="Lynch S.C."/>
            <person name="Garnas J.R."/>
            <person name="Kasson L.R."/>
            <person name="Stajich J.E."/>
        </authorList>
    </citation>
    <scope>NUCLEOTIDE SEQUENCE [LARGE SCALE GENOMIC DNA]</scope>
    <source>
        <strain evidence="12 13">NRRL 64651</strain>
    </source>
</reference>
<evidence type="ECO:0000256" key="9">
    <source>
        <dbReference type="SAM" id="Phobius"/>
    </source>
</evidence>
<keyword evidence="6 10" id="KW-0732">Signal</keyword>
<comment type="similarity">
    <text evidence="3">Belongs to the RBT5 family.</text>
</comment>
<proteinExistence type="inferred from homology"/>
<name>A0ABR1IE69_9HYPO</name>
<evidence type="ECO:0000256" key="8">
    <source>
        <dbReference type="ARBA" id="ARBA00023288"/>
    </source>
</evidence>
<feature type="signal peptide" evidence="10">
    <location>
        <begin position="1"/>
        <end position="18"/>
    </location>
</feature>
<evidence type="ECO:0000256" key="7">
    <source>
        <dbReference type="ARBA" id="ARBA00023157"/>
    </source>
</evidence>
<protein>
    <recommendedName>
        <fullName evidence="11">CFEM domain-containing protein</fullName>
    </recommendedName>
</protein>
<evidence type="ECO:0000256" key="4">
    <source>
        <dbReference type="ARBA" id="ARBA00022525"/>
    </source>
</evidence>
<dbReference type="Proteomes" id="UP001498421">
    <property type="component" value="Unassembled WGS sequence"/>
</dbReference>
<keyword evidence="8" id="KW-0449">Lipoprotein</keyword>
<keyword evidence="9" id="KW-1133">Transmembrane helix</keyword>
<keyword evidence="9" id="KW-0812">Transmembrane</keyword>
<keyword evidence="5" id="KW-0325">Glycoprotein</keyword>
<comment type="subcellular location">
    <subcellularLocation>
        <location evidence="1">Membrane</location>
        <topology evidence="1">Lipid-anchor</topology>
        <topology evidence="1">GPI-anchor</topology>
    </subcellularLocation>
    <subcellularLocation>
        <location evidence="2">Secreted</location>
    </subcellularLocation>
</comment>
<keyword evidence="9" id="KW-0472">Membrane</keyword>
<dbReference type="EMBL" id="JAZAVK010000012">
    <property type="protein sequence ID" value="KAK7431299.1"/>
    <property type="molecule type" value="Genomic_DNA"/>
</dbReference>
<evidence type="ECO:0000313" key="12">
    <source>
        <dbReference type="EMBL" id="KAK7431299.1"/>
    </source>
</evidence>
<evidence type="ECO:0000256" key="5">
    <source>
        <dbReference type="ARBA" id="ARBA00022622"/>
    </source>
</evidence>
<dbReference type="Pfam" id="PF05730">
    <property type="entry name" value="CFEM"/>
    <property type="match status" value="1"/>
</dbReference>
<comment type="caution">
    <text evidence="12">The sequence shown here is derived from an EMBL/GenBank/DDBJ whole genome shotgun (WGS) entry which is preliminary data.</text>
</comment>
<evidence type="ECO:0000256" key="2">
    <source>
        <dbReference type="ARBA" id="ARBA00004613"/>
    </source>
</evidence>
<organism evidence="12 13">
    <name type="scientific">Neonectria magnoliae</name>
    <dbReference type="NCBI Taxonomy" id="2732573"/>
    <lineage>
        <taxon>Eukaryota</taxon>
        <taxon>Fungi</taxon>
        <taxon>Dikarya</taxon>
        <taxon>Ascomycota</taxon>
        <taxon>Pezizomycotina</taxon>
        <taxon>Sordariomycetes</taxon>
        <taxon>Hypocreomycetidae</taxon>
        <taxon>Hypocreales</taxon>
        <taxon>Nectriaceae</taxon>
        <taxon>Neonectria</taxon>
    </lineage>
</organism>
<keyword evidence="5" id="KW-0336">GPI-anchor</keyword>